<dbReference type="PIRSF" id="PIRSF038991">
    <property type="entry name" value="Protein_AbrB"/>
    <property type="match status" value="1"/>
</dbReference>
<name>A0ABS4BLF7_9HYPH</name>
<feature type="transmembrane region" description="Helical" evidence="1">
    <location>
        <begin position="123"/>
        <end position="142"/>
    </location>
</feature>
<comment type="caution">
    <text evidence="2">The sequence shown here is derived from an EMBL/GenBank/DDBJ whole genome shotgun (WGS) entry which is preliminary data.</text>
</comment>
<evidence type="ECO:0000313" key="2">
    <source>
        <dbReference type="EMBL" id="MBP0617347.1"/>
    </source>
</evidence>
<accession>A0ABS4BLF7</accession>
<organism evidence="2 3">
    <name type="scientific">Jiella mangrovi</name>
    <dbReference type="NCBI Taxonomy" id="2821407"/>
    <lineage>
        <taxon>Bacteria</taxon>
        <taxon>Pseudomonadati</taxon>
        <taxon>Pseudomonadota</taxon>
        <taxon>Alphaproteobacteria</taxon>
        <taxon>Hyphomicrobiales</taxon>
        <taxon>Aurantimonadaceae</taxon>
        <taxon>Jiella</taxon>
    </lineage>
</organism>
<dbReference type="PANTHER" id="PTHR38457:SF1">
    <property type="entry name" value="REGULATOR ABRB-RELATED"/>
    <property type="match status" value="1"/>
</dbReference>
<evidence type="ECO:0000313" key="3">
    <source>
        <dbReference type="Proteomes" id="UP000678276"/>
    </source>
</evidence>
<feature type="transmembrane region" description="Helical" evidence="1">
    <location>
        <begin position="220"/>
        <end position="238"/>
    </location>
</feature>
<dbReference type="EMBL" id="JAGJCF010000015">
    <property type="protein sequence ID" value="MBP0617347.1"/>
    <property type="molecule type" value="Genomic_DNA"/>
</dbReference>
<feature type="transmembrane region" description="Helical" evidence="1">
    <location>
        <begin position="21"/>
        <end position="47"/>
    </location>
</feature>
<feature type="transmembrane region" description="Helical" evidence="1">
    <location>
        <begin position="330"/>
        <end position="351"/>
    </location>
</feature>
<gene>
    <name evidence="2" type="ORF">J6595_17305</name>
</gene>
<dbReference type="Proteomes" id="UP000678276">
    <property type="component" value="Unassembled WGS sequence"/>
</dbReference>
<keyword evidence="3" id="KW-1185">Reference proteome</keyword>
<dbReference type="InterPro" id="IPR007820">
    <property type="entry name" value="AbrB_fam"/>
</dbReference>
<feature type="transmembrane region" description="Helical" evidence="1">
    <location>
        <begin position="274"/>
        <end position="299"/>
    </location>
</feature>
<feature type="transmembrane region" description="Helical" evidence="1">
    <location>
        <begin position="92"/>
        <end position="117"/>
    </location>
</feature>
<keyword evidence="1" id="KW-0472">Membrane</keyword>
<evidence type="ECO:0000256" key="1">
    <source>
        <dbReference type="SAM" id="Phobius"/>
    </source>
</evidence>
<dbReference type="InterPro" id="IPR017516">
    <property type="entry name" value="AbrB_dup"/>
</dbReference>
<reference evidence="2 3" key="1">
    <citation type="submission" date="2021-04" db="EMBL/GenBank/DDBJ databases">
        <title>Whole genome sequence of Jiella sp. KSK16Y-1.</title>
        <authorList>
            <person name="Tuo L."/>
        </authorList>
    </citation>
    <scope>NUCLEOTIDE SEQUENCE [LARGE SCALE GENOMIC DNA]</scope>
    <source>
        <strain evidence="2 3">KSK16Y-1</strain>
    </source>
</reference>
<dbReference type="Pfam" id="PF05145">
    <property type="entry name" value="AbrB"/>
    <property type="match status" value="1"/>
</dbReference>
<dbReference type="PANTHER" id="PTHR38457">
    <property type="entry name" value="REGULATOR ABRB-RELATED"/>
    <property type="match status" value="1"/>
</dbReference>
<sequence>MDRISGVTGRRGAAPRQLRDLAITIAAALVGGVVANALALPVAWLLGPVVAATLCSLSGLDTRPPEFLKTFAFFVLGIQAGSGVSPQVASQIALWPLSFLIQFVGVFLAVVLCYAYLRRGLRWDHASALFASLPGALSFVVAAASETRADMGRVVIIQSIRLLMLIAALVPLLGALEGGGDVMGSSIRPSGDGSAFEYALMFSACAVTAWLAAKLNIPGGMMLGALIGSAVLHATDIVSVSLPAFLALPSLVLLGIIVGARLSGIKIGAFLRLLVPSLGCFALSLVGTGLAGIAAVVLVDLPAPNVALAYAPGALEALTVLAFQFDIDPAYVAAHHVVRFFAIAMVVPFLAKRVSRREARENAGGDTISAPGE</sequence>
<proteinExistence type="predicted"/>
<protein>
    <submittedName>
        <fullName evidence="2">AbrB family transcriptional regulator</fullName>
    </submittedName>
</protein>
<feature type="transmembrane region" description="Helical" evidence="1">
    <location>
        <begin position="154"/>
        <end position="175"/>
    </location>
</feature>
<feature type="transmembrane region" description="Helical" evidence="1">
    <location>
        <begin position="244"/>
        <end position="262"/>
    </location>
</feature>
<keyword evidence="1" id="KW-0812">Transmembrane</keyword>
<dbReference type="NCBIfam" id="TIGR03082">
    <property type="entry name" value="Gneg_AbrB_dup"/>
    <property type="match status" value="1"/>
</dbReference>
<keyword evidence="1" id="KW-1133">Transmembrane helix</keyword>